<protein>
    <submittedName>
        <fullName evidence="1">Uncharacterized protein</fullName>
    </submittedName>
</protein>
<proteinExistence type="predicted"/>
<dbReference type="EMBL" id="JBGMDY010000011">
    <property type="protein sequence ID" value="KAL2318725.1"/>
    <property type="molecule type" value="Genomic_DNA"/>
</dbReference>
<comment type="caution">
    <text evidence="1">The sequence shown here is derived from an EMBL/GenBank/DDBJ whole genome shotgun (WGS) entry which is preliminary data.</text>
</comment>
<dbReference type="AlphaFoldDB" id="A0ABD1L6R9"/>
<sequence>MEDLLKLCLFRFQRQIQLYKNKASDFQKALEEAMLAKEGILDSYLGADQIMEDADSYIAKENSVVNYQHHKTTSHMYVEFCCRIKYKCGICGSRKQRLAERERHAGCKARKWKYSVKVEGTMQPLIKWSKCQYYNSYVTAALTVAKLVCDGQLFDGS</sequence>
<gene>
    <name evidence="1" type="ORF">Fmac_032601</name>
</gene>
<evidence type="ECO:0000313" key="2">
    <source>
        <dbReference type="Proteomes" id="UP001603857"/>
    </source>
</evidence>
<dbReference type="Proteomes" id="UP001603857">
    <property type="component" value="Unassembled WGS sequence"/>
</dbReference>
<name>A0ABD1L6R9_9FABA</name>
<organism evidence="1 2">
    <name type="scientific">Flemingia macrophylla</name>
    <dbReference type="NCBI Taxonomy" id="520843"/>
    <lineage>
        <taxon>Eukaryota</taxon>
        <taxon>Viridiplantae</taxon>
        <taxon>Streptophyta</taxon>
        <taxon>Embryophyta</taxon>
        <taxon>Tracheophyta</taxon>
        <taxon>Spermatophyta</taxon>
        <taxon>Magnoliopsida</taxon>
        <taxon>eudicotyledons</taxon>
        <taxon>Gunneridae</taxon>
        <taxon>Pentapetalae</taxon>
        <taxon>rosids</taxon>
        <taxon>fabids</taxon>
        <taxon>Fabales</taxon>
        <taxon>Fabaceae</taxon>
        <taxon>Papilionoideae</taxon>
        <taxon>50 kb inversion clade</taxon>
        <taxon>NPAAA clade</taxon>
        <taxon>indigoferoid/millettioid clade</taxon>
        <taxon>Phaseoleae</taxon>
        <taxon>Flemingia</taxon>
    </lineage>
</organism>
<accession>A0ABD1L6R9</accession>
<evidence type="ECO:0000313" key="1">
    <source>
        <dbReference type="EMBL" id="KAL2318725.1"/>
    </source>
</evidence>
<keyword evidence="2" id="KW-1185">Reference proteome</keyword>
<reference evidence="1 2" key="1">
    <citation type="submission" date="2024-08" db="EMBL/GenBank/DDBJ databases">
        <title>Insights into the chromosomal genome structure of Flemingia macrophylla.</title>
        <authorList>
            <person name="Ding Y."/>
            <person name="Zhao Y."/>
            <person name="Bi W."/>
            <person name="Wu M."/>
            <person name="Zhao G."/>
            <person name="Gong Y."/>
            <person name="Li W."/>
            <person name="Zhang P."/>
        </authorList>
    </citation>
    <scope>NUCLEOTIDE SEQUENCE [LARGE SCALE GENOMIC DNA]</scope>
    <source>
        <strain evidence="1">DYQJB</strain>
        <tissue evidence="1">Leaf</tissue>
    </source>
</reference>